<proteinExistence type="predicted"/>
<dbReference type="PANTHER" id="PTHR21575:SF12">
    <property type="entry name" value="PROTEIN HID1"/>
    <property type="match status" value="1"/>
</dbReference>
<dbReference type="GO" id="GO:0000138">
    <property type="term" value="C:Golgi trans cisterna"/>
    <property type="evidence" value="ECO:0007669"/>
    <property type="project" value="TreeGrafter"/>
</dbReference>
<protein>
    <recommendedName>
        <fullName evidence="3">Dymeclin</fullName>
    </recommendedName>
</protein>
<organism evidence="2">
    <name type="scientific">Haptolina ericina</name>
    <dbReference type="NCBI Taxonomy" id="156174"/>
    <lineage>
        <taxon>Eukaryota</taxon>
        <taxon>Haptista</taxon>
        <taxon>Haptophyta</taxon>
        <taxon>Prymnesiophyceae</taxon>
        <taxon>Prymnesiales</taxon>
        <taxon>Prymnesiaceae</taxon>
        <taxon>Haptolina</taxon>
    </lineage>
</organism>
<dbReference type="InterPro" id="IPR026705">
    <property type="entry name" value="Hid-1/Ecm30"/>
</dbReference>
<dbReference type="AlphaFoldDB" id="A0A7S3BE63"/>
<name>A0A7S3BE63_9EUKA</name>
<evidence type="ECO:0000256" key="1">
    <source>
        <dbReference type="SAM" id="MobiDB-lite"/>
    </source>
</evidence>
<accession>A0A7S3BE63</accession>
<gene>
    <name evidence="2" type="ORF">HERI1096_LOCUS29374</name>
</gene>
<dbReference type="GO" id="GO:0016020">
    <property type="term" value="C:membrane"/>
    <property type="evidence" value="ECO:0007669"/>
    <property type="project" value="TreeGrafter"/>
</dbReference>
<evidence type="ECO:0000313" key="2">
    <source>
        <dbReference type="EMBL" id="CAE0132823.1"/>
    </source>
</evidence>
<dbReference type="EMBL" id="HBHX01053303">
    <property type="protein sequence ID" value="CAE0132823.1"/>
    <property type="molecule type" value="Transcribed_RNA"/>
</dbReference>
<evidence type="ECO:0008006" key="3">
    <source>
        <dbReference type="Google" id="ProtNLM"/>
    </source>
</evidence>
<dbReference type="Pfam" id="PF12722">
    <property type="entry name" value="Hid1"/>
    <property type="match status" value="2"/>
</dbReference>
<reference evidence="2" key="1">
    <citation type="submission" date="2021-01" db="EMBL/GenBank/DDBJ databases">
        <authorList>
            <person name="Corre E."/>
            <person name="Pelletier E."/>
            <person name="Niang G."/>
            <person name="Scheremetjew M."/>
            <person name="Finn R."/>
            <person name="Kale V."/>
            <person name="Holt S."/>
            <person name="Cochrane G."/>
            <person name="Meng A."/>
            <person name="Brown T."/>
            <person name="Cohen L."/>
        </authorList>
    </citation>
    <scope>NUCLEOTIDE SEQUENCE</scope>
    <source>
        <strain evidence="2">CCMP281</strain>
    </source>
</reference>
<sequence length="480" mass="52209">MLLSAIAAPEPYGKALFRALLSVIFSYDPIGWGLPYSHSIVSDSHGAVMHTATQLLLVLLSQPGGSAPTEAPAPATPDSAPAADKASKLLVGLQRGETLAFLVEGFARLLRTDMVSQSTYLPSSIAALDCQQELIVLLWKFITLNRHFLAALLANPARLHDVILSLCHYILIWVDDVAKSSMLHLSTLCLLLLSGEKAFITVVNLQCPRSLPHLGRSPAACTGTFADLLVACVAEVILSAHERLECIYPALLALLTNIAPHAKQYLYSTANLMLQMLSSLGSPDFLLTSPQRPEYLIALVEVLTASLLYHHQTNLPLLQLILLNEQLIRALPRMRLSEDPAGADPAREDPAATAATGAVQPPQPSSEPERPSGSGFSPTNEWIQSWQARLNIRPILLTLDTLLPKLSPEQLALDVIPEILKSTSLVGALPPPPAVAVRCYSPNEFSDVWLTQVIWGVVYSRNQHLYDAAQIKLVQIMRLE</sequence>
<dbReference type="PANTHER" id="PTHR21575">
    <property type="entry name" value="PROTEIN HID1"/>
    <property type="match status" value="1"/>
</dbReference>
<feature type="region of interest" description="Disordered" evidence="1">
    <location>
        <begin position="338"/>
        <end position="377"/>
    </location>
</feature>
<dbReference type="GO" id="GO:0005797">
    <property type="term" value="C:Golgi medial cisterna"/>
    <property type="evidence" value="ECO:0007669"/>
    <property type="project" value="TreeGrafter"/>
</dbReference>